<evidence type="ECO:0000313" key="4">
    <source>
        <dbReference type="Proteomes" id="UP000694523"/>
    </source>
</evidence>
<dbReference type="InterPro" id="IPR026845">
    <property type="entry name" value="NXPH/NXPE"/>
</dbReference>
<accession>A0A8C6SPC7</accession>
<name>A0A8C6SPC7_9GOBI</name>
<proteinExistence type="predicted"/>
<keyword evidence="4" id="KW-1185">Reference proteome</keyword>
<evidence type="ECO:0000259" key="2">
    <source>
        <dbReference type="Pfam" id="PF24536"/>
    </source>
</evidence>
<dbReference type="Pfam" id="PF24536">
    <property type="entry name" value="NXPE4_C"/>
    <property type="match status" value="1"/>
</dbReference>
<dbReference type="Pfam" id="PF06312">
    <property type="entry name" value="Neurexophilin"/>
    <property type="match status" value="1"/>
</dbReference>
<feature type="domain" description="NXPE C-terminal" evidence="2">
    <location>
        <begin position="331"/>
        <end position="546"/>
    </location>
</feature>
<dbReference type="Ensembl" id="ENSNMLT00000007652.1">
    <property type="protein sequence ID" value="ENSNMLP00000006704.1"/>
    <property type="gene ID" value="ENSNMLG00000004852.1"/>
</dbReference>
<dbReference type="Proteomes" id="UP000694523">
    <property type="component" value="Unplaced"/>
</dbReference>
<dbReference type="AlphaFoldDB" id="A0A8C6SPC7"/>
<protein>
    <submittedName>
        <fullName evidence="3">Neurexophilin and PC-esterase domain family, member 3</fullName>
    </submittedName>
</protein>
<dbReference type="InterPro" id="IPR057106">
    <property type="entry name" value="NXPE4_C"/>
</dbReference>
<dbReference type="PANTHER" id="PTHR16165:SF9">
    <property type="entry name" value="NXPE FAMILY MEMBER 3"/>
    <property type="match status" value="1"/>
</dbReference>
<reference evidence="3" key="2">
    <citation type="submission" date="2025-09" db="UniProtKB">
        <authorList>
            <consortium name="Ensembl"/>
        </authorList>
    </citation>
    <scope>IDENTIFICATION</scope>
</reference>
<evidence type="ECO:0000313" key="3">
    <source>
        <dbReference type="Ensembl" id="ENSNMLP00000006704.1"/>
    </source>
</evidence>
<feature type="region of interest" description="Disordered" evidence="1">
    <location>
        <begin position="48"/>
        <end position="73"/>
    </location>
</feature>
<sequence length="551" mass="62169">MESPHLQTRKPKRIFFLLLLFTLIFVLSYQTVEWYKTVTVSITRPELETKTSQPATEPPKHLTTPTPQRPQPCSYKYLSPRNAEEGRALLDSITWPDTPPLSTPFSLNLTTCATKSSFTIMPRSEGWRVGDELTVRVQLRDFNGNPKRSGGDFLCGRLHNRALGAGVVGQVQDHLNGTFTVVFPLLWNGTADVMLVQTSESITVLKRLTEEQPSRISFTSAFRLGDVTKPSTCNVCLSPNKAPLCNYTDLNTGEQWFCYKPSKLDCDTRVSHTFGGFSQRISKEEETLFQKGINMEVPIMAVENPSTKTFKPGPSGYYFGHQWRPIGSPTVQQFNNASVITACLKGKKLHLLGDSTIRQYYQHITKTLPSKTFFLSHSVIFGPLLAVDHTNGIMVTYRCHGPPIRFHAHVSQLRYVANELDGVSGGPNTVVVIGVWSHFSTFPMEVYYQRLMTIRRAVHRLKNRAPETTVIIRTANMKALGLYESLTNSDWYSLQRDKLLRAVFKDSGVLLLEAWEMGQAHYLPHSLHPQPQIIKVMIDTVLSYTCPKNRG</sequence>
<dbReference type="PANTHER" id="PTHR16165">
    <property type="entry name" value="NXPE FAMILY MEMBER"/>
    <property type="match status" value="1"/>
</dbReference>
<organism evidence="3 4">
    <name type="scientific">Neogobius melanostomus</name>
    <name type="common">round goby</name>
    <dbReference type="NCBI Taxonomy" id="47308"/>
    <lineage>
        <taxon>Eukaryota</taxon>
        <taxon>Metazoa</taxon>
        <taxon>Chordata</taxon>
        <taxon>Craniata</taxon>
        <taxon>Vertebrata</taxon>
        <taxon>Euteleostomi</taxon>
        <taxon>Actinopterygii</taxon>
        <taxon>Neopterygii</taxon>
        <taxon>Teleostei</taxon>
        <taxon>Neoteleostei</taxon>
        <taxon>Acanthomorphata</taxon>
        <taxon>Gobiaria</taxon>
        <taxon>Gobiiformes</taxon>
        <taxon>Gobioidei</taxon>
        <taxon>Gobiidae</taxon>
        <taxon>Benthophilinae</taxon>
        <taxon>Neogobiini</taxon>
        <taxon>Neogobius</taxon>
    </lineage>
</organism>
<evidence type="ECO:0000256" key="1">
    <source>
        <dbReference type="SAM" id="MobiDB-lite"/>
    </source>
</evidence>
<reference evidence="3" key="1">
    <citation type="submission" date="2025-08" db="UniProtKB">
        <authorList>
            <consortium name="Ensembl"/>
        </authorList>
    </citation>
    <scope>IDENTIFICATION</scope>
</reference>